<accession>A0A6M3LR07</accession>
<dbReference type="AlphaFoldDB" id="A0A6M3LR07"/>
<evidence type="ECO:0000313" key="1">
    <source>
        <dbReference type="EMBL" id="QJA95962.1"/>
    </source>
</evidence>
<dbReference type="EMBL" id="MT143358">
    <property type="protein sequence ID" value="QJA95962.1"/>
    <property type="molecule type" value="Genomic_DNA"/>
</dbReference>
<sequence>MEKVIGDWSTEVRMSVEEAKSICRLGQLEKCCAFLVCGRDGFECIRMSHPNNLKIFERLDKGEMNAKGTGGWSGCAWEGKI</sequence>
<proteinExistence type="predicted"/>
<protein>
    <submittedName>
        <fullName evidence="1">Uncharacterized protein</fullName>
    </submittedName>
</protein>
<gene>
    <name evidence="1" type="ORF">MM415B05042_0011</name>
</gene>
<reference evidence="1" key="1">
    <citation type="submission" date="2020-03" db="EMBL/GenBank/DDBJ databases">
        <title>The deep terrestrial virosphere.</title>
        <authorList>
            <person name="Holmfeldt K."/>
            <person name="Nilsson E."/>
            <person name="Simone D."/>
            <person name="Lopez-Fernandez M."/>
            <person name="Wu X."/>
            <person name="de Brujin I."/>
            <person name="Lundin D."/>
            <person name="Andersson A."/>
            <person name="Bertilsson S."/>
            <person name="Dopson M."/>
        </authorList>
    </citation>
    <scope>NUCLEOTIDE SEQUENCE</scope>
    <source>
        <strain evidence="1">MM415B05042</strain>
    </source>
</reference>
<name>A0A6M3LR07_9ZZZZ</name>
<organism evidence="1">
    <name type="scientific">viral metagenome</name>
    <dbReference type="NCBI Taxonomy" id="1070528"/>
    <lineage>
        <taxon>unclassified sequences</taxon>
        <taxon>metagenomes</taxon>
        <taxon>organismal metagenomes</taxon>
    </lineage>
</organism>